<reference evidence="1 2" key="1">
    <citation type="submission" date="2019-10" db="EMBL/GenBank/DDBJ databases">
        <authorList>
            <person name="Karimi E."/>
        </authorList>
    </citation>
    <scope>NUCLEOTIDE SEQUENCE [LARGE SCALE GENOMIC DNA]</scope>
    <source>
        <strain evidence="1">Acinetobacter sp. 8BE</strain>
    </source>
</reference>
<dbReference type="Proteomes" id="UP000430404">
    <property type="component" value="Unassembled WGS sequence"/>
</dbReference>
<organism evidence="1 2">
    <name type="scientific">Acinetobacter proteolyticus</name>
    <dbReference type="NCBI Taxonomy" id="1776741"/>
    <lineage>
        <taxon>Bacteria</taxon>
        <taxon>Pseudomonadati</taxon>
        <taxon>Pseudomonadota</taxon>
        <taxon>Gammaproteobacteria</taxon>
        <taxon>Moraxellales</taxon>
        <taxon>Moraxellaceae</taxon>
        <taxon>Acinetobacter</taxon>
    </lineage>
</organism>
<evidence type="ECO:0000313" key="2">
    <source>
        <dbReference type="Proteomes" id="UP000430404"/>
    </source>
</evidence>
<protein>
    <submittedName>
        <fullName evidence="1">Uncharacterized protein</fullName>
    </submittedName>
</protein>
<name>A0A653K900_9GAMM</name>
<gene>
    <name evidence="1" type="ORF">ACI8B_400005</name>
</gene>
<proteinExistence type="predicted"/>
<dbReference type="RefSeq" id="WP_159725787.1">
    <property type="nucleotide sequence ID" value="NZ_LR732748.1"/>
</dbReference>
<dbReference type="AlphaFoldDB" id="A0A653K900"/>
<sequence>MSEEQVLEIKEISVTRNGQPVRVFAEFKKSLLVLLDVTVTTEDDVRLGRAIINDKNAADDIIFIVPIDKYLDKTCWIRIIVHHPKLKQYDFKLGIEQDGHRLAEFAFQGELDVSTFMYAGFRMES</sequence>
<accession>A0A653K900</accession>
<dbReference type="EMBL" id="CABWKZ010000035">
    <property type="protein sequence ID" value="VXA57455.1"/>
    <property type="molecule type" value="Genomic_DNA"/>
</dbReference>
<evidence type="ECO:0000313" key="1">
    <source>
        <dbReference type="EMBL" id="VXA57455.1"/>
    </source>
</evidence>